<dbReference type="RefSeq" id="WP_117712596.1">
    <property type="nucleotide sequence ID" value="NZ_QSRZ01000010.1"/>
</dbReference>
<reference evidence="2 3" key="1">
    <citation type="submission" date="2018-08" db="EMBL/GenBank/DDBJ databases">
        <title>A genome reference for cultivated species of the human gut microbiota.</title>
        <authorList>
            <person name="Zou Y."/>
            <person name="Xue W."/>
            <person name="Luo G."/>
        </authorList>
    </citation>
    <scope>NUCLEOTIDE SEQUENCE [LARGE SCALE GENOMIC DNA]</scope>
    <source>
        <strain evidence="2 3">TF06-45A</strain>
    </source>
</reference>
<proteinExistence type="predicted"/>
<evidence type="ECO:0000313" key="3">
    <source>
        <dbReference type="Proteomes" id="UP000261288"/>
    </source>
</evidence>
<evidence type="ECO:0000256" key="1">
    <source>
        <dbReference type="SAM" id="Coils"/>
    </source>
</evidence>
<evidence type="ECO:0000313" key="2">
    <source>
        <dbReference type="EMBL" id="RGL46500.1"/>
    </source>
</evidence>
<feature type="coiled-coil region" evidence="1">
    <location>
        <begin position="1911"/>
        <end position="1938"/>
    </location>
</feature>
<feature type="coiled-coil region" evidence="1">
    <location>
        <begin position="530"/>
        <end position="564"/>
    </location>
</feature>
<organism evidence="2 3">
    <name type="scientific">Bifidobacterium longum</name>
    <dbReference type="NCBI Taxonomy" id="216816"/>
    <lineage>
        <taxon>Bacteria</taxon>
        <taxon>Bacillati</taxon>
        <taxon>Actinomycetota</taxon>
        <taxon>Actinomycetes</taxon>
        <taxon>Bifidobacteriales</taxon>
        <taxon>Bifidobacteriaceae</taxon>
        <taxon>Bifidobacterium</taxon>
    </lineage>
</organism>
<accession>A0A3E4S431</accession>
<dbReference type="Proteomes" id="UP000261288">
    <property type="component" value="Unassembled WGS sequence"/>
</dbReference>
<evidence type="ECO:0008006" key="4">
    <source>
        <dbReference type="Google" id="ProtNLM"/>
    </source>
</evidence>
<keyword evidence="1" id="KW-0175">Coiled coil</keyword>
<comment type="caution">
    <text evidence="2">The sequence shown here is derived from an EMBL/GenBank/DDBJ whole genome shotgun (WGS) entry which is preliminary data.</text>
</comment>
<dbReference type="PANTHER" id="PTHR34491">
    <property type="entry name" value="A-TYPE INCLUSION PROTEIN, PUTATIVE-RELATED"/>
    <property type="match status" value="1"/>
</dbReference>
<protein>
    <recommendedName>
        <fullName evidence="4">Tail measure</fullName>
    </recommendedName>
</protein>
<sequence>MALYSAGAVGVDIRPDTDNFWKILNAELHSRHPEVTVDVNTKGVAKAQSQLGRLDGRTLTNVVKIEGDPTGLRAIDKAIRAQRDQWEKKPVTSRFDLDDTSFNEKIHRLSNQIKRTAGQTEAFVKKSQKSVADSLQDSLSRMRSARALYDKEATAASRRQTMLIKDEHAAYDMYAEAIENGRKRQEQLTRSQADVSKTLDWSIKKMKELREAGNTDTANWYKNSRIPELREQLKGLKADLKAVGKEIAENKKAQDKLFSADFDNKVAAQQRLIDSNTKKWEKATDAISKYSDAELMRKARLKDFNRENDRLFSGLNKILDLEEKSEKLNRRQLQQLSKLTAGQKALAEVFEDTGTSVKRLNAVQNDSRRTMDKQRKTARELTSLFDEQETQINALSAAFQKFKPMGIDKNLGKELNNTFDQLKKLRDFASRKPITAKATLDKTQWDKKYAELMYDAEKLRAKLDREHEVNVRVKVWEDNADKLEARLEKLRHTRLDIPVDWQVDQERIIASMRETAAKIKANPERRWELEADLDLQMHRAEEKLKKFEDKNDELKMDLDLETALARAHLAYFTRPRTIDIFANFKGTDLGKIFSGMTSGATGLKGVQNQFDSLVNLFDKLDKVVPKWSILGAGVTALGAGLLNLGRTAGGVGVSLVSMSKAALAAPAALAGLASAGYVGYRVFGDLKEKFDVTKTSLANLNKELGDNAWNEYGDNLYRLANDVAPSLSKGLNGIAVEEGKVLNGLIDVVRQSNEADQLPRIFENTRLAVSELNPGLQSLARAFLGLGDQSSQYLPRMASYISDVAEKWANWVDTAERTGQVSKAMEKAIEQGGYLKSSVFDLIGVFEGTLGTLAKTENGIQGFSEALEKANKAVHTIKFQETLEAWSAGAQDAQDKMRNAFKDIGDAAYSLKDTTRAVFGDAGQIVGEGITGLSRVLQQSGGGIRDFSSGVRDGFSQVFDAVGDAGPMFSDLASMVGQLSRTFGGTFASALRTVSPLISTIAKGATGVAQAFDSLPGPVKSIITLWATFGRAGKTAFESLKTGMLQNIQSTMRYQKMLSELGLSAEQASVKMGTLIKAMNQLRSGNYAGILSGAISEVNSLGMAAEANSKKLLLPGNAAKETSKDMGGLVGANGQAIASIRSAGEQAEQQSGRFGSLKTGVKNLWDAFGGWTTVAGLGISAGIAVIGNAISDYTTKAEASKQAMDKVIDGMKGIKSNAKEAADAFNDFKSETTKQWDDPSLLFGKDGGGAVTEWLVKVSGGYTSAADAAKRLGINTSTLTDAVSGNEAGYKKLVKQLEAQSKETYKASDQYGMMVEKQTDAAIAADTLLQALKKQHKEGLEKSVKEQMKYLRSLEQISDSSSALSDKLSSLATTVKANGQAFKENGELADANNAAYVRTDKAMKDVAATALLSAHQLLSYGEKNGQVEEYTQKAANSIYEAREAIVQQAQAAGMSEEAAERYADSLGLIPSDVGTTITAHSEIAQDAVDKLVQGISGLTDGEKEIVIRLREAGVVTTLDGVLSLVEQLMKGDLSERDLTLLLNAKGNARWETGEVKENLLALGMSKKAYKWLFSGEGNAEERMQKVRDELGYLNLTDEQIQWILDCIDHASGKIKDVEKNKVPAAKGVSFNIDANDDDAQVKLASYRESDGEKLAENNILVSAVDNTSEGTESAKANVFSVPHEWWSWLFGLDGTSGPSGIAKNAVESIPQQWQSILTGSGNTTLFSNIANNAVRNIPQQWLSMFTGLGNTPSFAGTARSMIGKVPTYHSTTLNAMGNALDVASNLLSTLRSIAGRTWTAFIDTISGGGGHATGGRIYGPGTSTSDSIPAMLSNGEMVLRAAAVKKIDALYGRSFLNTLNAVGSVEKAMQPSAFALNARRKSQAYATGGRVSTANGSWNIEVNPVVNVEANGNLNAGVRELNNRVDELNRQVGALAAGLPSVISENSSPWPSQRAFNRDVRGAL</sequence>
<gene>
    <name evidence="2" type="ORF">DXC63_10135</name>
</gene>
<dbReference type="PANTHER" id="PTHR34491:SF156">
    <property type="entry name" value="KINESIN MOTOR DOMAIN-CONTAINING PROTEIN"/>
    <property type="match status" value="1"/>
</dbReference>
<dbReference type="EMBL" id="QSRZ01000010">
    <property type="protein sequence ID" value="RGL46500.1"/>
    <property type="molecule type" value="Genomic_DNA"/>
</dbReference>
<name>A0A3E4S431_BIFLN</name>